<gene>
    <name evidence="3" type="ORF">YBT1518_32325</name>
</gene>
<dbReference type="InterPro" id="IPR005479">
    <property type="entry name" value="CPAse_ATP-bd"/>
</dbReference>
<sequence>MKILILFARRNAHLLDIAYQHAINKGHEVYALNTYNERSKNDSQIFSDSYPFIEIAQILHVDAVVCFSTERTLERDALIKKELENKGVTVIANPLELIKTLAYKEEAKKFFFQNKIPTSQGGVVKNKQELEVLVDSLGFPVITKRSRFAGGKGNTILNNYDDLCTFVNGRSDFGEKIVVEKFINGIELAMEIIGNNDRYLCMPLIYQGVTSINGDHPTERVTYAPYDEEKIQEPIRNIALKIAQKLNLCGCAELELVWDPHLNAIYVLEMNPRINGSTLMGMAHTNISIPKTLIDMADNTWNNSLDVVTTDRFSLLLDVIPGLSKRLINEVASLPTFFKFRYNKDGKSVQFVLSGNVNDVMADMEKVIMLKVSSKLKDTSDFQRLAKKIKKSE</sequence>
<keyword evidence="1" id="KW-0547">Nucleotide-binding</keyword>
<organism evidence="3 4">
    <name type="scientific">Bacillus thuringiensis YBT-1518</name>
    <dbReference type="NCBI Taxonomy" id="529122"/>
    <lineage>
        <taxon>Bacteria</taxon>
        <taxon>Bacillati</taxon>
        <taxon>Bacillota</taxon>
        <taxon>Bacilli</taxon>
        <taxon>Bacillales</taxon>
        <taxon>Bacillaceae</taxon>
        <taxon>Bacillus</taxon>
        <taxon>Bacillus cereus group</taxon>
    </lineage>
</organism>
<keyword evidence="3" id="KW-0614">Plasmid</keyword>
<dbReference type="AlphaFoldDB" id="A0A9W3KLE0"/>
<dbReference type="Gene3D" id="3.30.470.20">
    <property type="entry name" value="ATP-grasp fold, B domain"/>
    <property type="match status" value="1"/>
</dbReference>
<dbReference type="Pfam" id="PF02786">
    <property type="entry name" value="CPSase_L_D2"/>
    <property type="match status" value="1"/>
</dbReference>
<dbReference type="PANTHER" id="PTHR11609">
    <property type="entry name" value="PURINE BIOSYNTHESIS PROTEIN 6/7, PUR6/7"/>
    <property type="match status" value="1"/>
</dbReference>
<feature type="domain" description="ATP-grasp" evidence="2">
    <location>
        <begin position="108"/>
        <end position="298"/>
    </location>
</feature>
<keyword evidence="1" id="KW-0067">ATP-binding</keyword>
<evidence type="ECO:0000256" key="1">
    <source>
        <dbReference type="PROSITE-ProRule" id="PRU00409"/>
    </source>
</evidence>
<dbReference type="Proteomes" id="UP000018566">
    <property type="component" value="Plasmid pBMB0233"/>
</dbReference>
<evidence type="ECO:0000313" key="4">
    <source>
        <dbReference type="Proteomes" id="UP000018566"/>
    </source>
</evidence>
<dbReference type="GO" id="GO:0046872">
    <property type="term" value="F:metal ion binding"/>
    <property type="evidence" value="ECO:0007669"/>
    <property type="project" value="InterPro"/>
</dbReference>
<dbReference type="EMBL" id="CP005940">
    <property type="protein sequence ID" value="AHA75922.1"/>
    <property type="molecule type" value="Genomic_DNA"/>
</dbReference>
<dbReference type="SMART" id="SM01209">
    <property type="entry name" value="GARS_A"/>
    <property type="match status" value="1"/>
</dbReference>
<dbReference type="GO" id="GO:0005524">
    <property type="term" value="F:ATP binding"/>
    <property type="evidence" value="ECO:0007669"/>
    <property type="project" value="UniProtKB-UniRule"/>
</dbReference>
<dbReference type="InterPro" id="IPR011761">
    <property type="entry name" value="ATP-grasp"/>
</dbReference>
<dbReference type="PROSITE" id="PS00867">
    <property type="entry name" value="CPSASE_2"/>
    <property type="match status" value="1"/>
</dbReference>
<geneLocation type="plasmid" evidence="3 4">
    <name>pBMB0233</name>
</geneLocation>
<accession>A0A9W3KLE0</accession>
<dbReference type="RefSeq" id="WP_023524089.1">
    <property type="nucleotide sequence ID" value="NC_022882.1"/>
</dbReference>
<evidence type="ECO:0000259" key="2">
    <source>
        <dbReference type="PROSITE" id="PS50975"/>
    </source>
</evidence>
<dbReference type="PANTHER" id="PTHR11609:SF5">
    <property type="entry name" value="PHOSPHORIBOSYLAMINOIMIDAZOLE CARBOXYLASE"/>
    <property type="match status" value="1"/>
</dbReference>
<proteinExistence type="predicted"/>
<dbReference type="KEGG" id="bthu:YBT1518_32325"/>
<name>A0A9W3KLE0_BACTU</name>
<dbReference type="SUPFAM" id="SSF56059">
    <property type="entry name" value="Glutathione synthetase ATP-binding domain-like"/>
    <property type="match status" value="1"/>
</dbReference>
<dbReference type="GO" id="GO:0005829">
    <property type="term" value="C:cytosol"/>
    <property type="evidence" value="ECO:0007669"/>
    <property type="project" value="TreeGrafter"/>
</dbReference>
<dbReference type="PROSITE" id="PS50975">
    <property type="entry name" value="ATP_GRASP"/>
    <property type="match status" value="1"/>
</dbReference>
<reference evidence="3 4" key="1">
    <citation type="submission" date="2013-05" db="EMBL/GenBank/DDBJ databases">
        <title>Complete genome sequence of Bacillus thuringiensis YBT-1518, a typical strain with high toxicity to nematode.</title>
        <authorList>
            <person name="Wang P."/>
            <person name="Zhang C."/>
            <person name="Guo M."/>
            <person name="Guo S."/>
            <person name="Zhu Y."/>
            <person name="Zheng J."/>
            <person name="Zhu L."/>
            <person name="Ruan L."/>
            <person name="Peng D."/>
            <person name="Sun M."/>
        </authorList>
    </citation>
    <scope>NUCLEOTIDE SEQUENCE [LARGE SCALE GENOMIC DNA]</scope>
    <source>
        <strain evidence="3 4">YBT-1518</strain>
        <plasmid evidence="3 4">pBMB0233</plasmid>
    </source>
</reference>
<protein>
    <recommendedName>
        <fullName evidence="2">ATP-grasp domain-containing protein</fullName>
    </recommendedName>
</protein>
<evidence type="ECO:0000313" key="3">
    <source>
        <dbReference type="EMBL" id="AHA75922.1"/>
    </source>
</evidence>